<keyword evidence="7" id="KW-0399">Innate immunity</keyword>
<evidence type="ECO:0000259" key="12">
    <source>
        <dbReference type="Pfam" id="PF01909"/>
    </source>
</evidence>
<dbReference type="Pfam" id="PF01909">
    <property type="entry name" value="NTP_transf_2"/>
    <property type="match status" value="3"/>
</dbReference>
<dbReference type="GO" id="GO:0005654">
    <property type="term" value="C:nucleoplasm"/>
    <property type="evidence" value="ECO:0007669"/>
    <property type="project" value="TreeGrafter"/>
</dbReference>
<dbReference type="PROSITE" id="PS00832">
    <property type="entry name" value="25A_SYNTH_1"/>
    <property type="match status" value="4"/>
</dbReference>
<evidence type="ECO:0000256" key="3">
    <source>
        <dbReference type="ARBA" id="ARBA00004496"/>
    </source>
</evidence>
<dbReference type="InterPro" id="IPR006116">
    <property type="entry name" value="NT_2-5OAS_ClassI-CCAase"/>
</dbReference>
<dbReference type="GO" id="GO:0045071">
    <property type="term" value="P:negative regulation of viral genome replication"/>
    <property type="evidence" value="ECO:0007669"/>
    <property type="project" value="TreeGrafter"/>
</dbReference>
<accession>A0A6A1Q0V3</accession>
<protein>
    <recommendedName>
        <fullName evidence="5">2'-5' oligoadenylate synthase</fullName>
        <ecNumber evidence="5">2.7.7.84</ecNumber>
    </recommendedName>
</protein>
<dbReference type="GO" id="GO:0001730">
    <property type="term" value="F:2'-5'-oligoadenylate synthetase activity"/>
    <property type="evidence" value="ECO:0007669"/>
    <property type="project" value="UniProtKB-EC"/>
</dbReference>
<evidence type="ECO:0000256" key="8">
    <source>
        <dbReference type="ARBA" id="ARBA00022859"/>
    </source>
</evidence>
<keyword evidence="15" id="KW-1185">Reference proteome</keyword>
<feature type="region of interest" description="Disordered" evidence="11">
    <location>
        <begin position="697"/>
        <end position="721"/>
    </location>
</feature>
<dbReference type="PANTHER" id="PTHR11258">
    <property type="entry name" value="2-5 OLIGOADENYLATE SYNTHETASE"/>
    <property type="match status" value="1"/>
</dbReference>
<keyword evidence="9" id="KW-0694">RNA-binding</keyword>
<evidence type="ECO:0000256" key="11">
    <source>
        <dbReference type="SAM" id="MobiDB-lite"/>
    </source>
</evidence>
<evidence type="ECO:0000256" key="7">
    <source>
        <dbReference type="ARBA" id="ARBA00022588"/>
    </source>
</evidence>
<dbReference type="GO" id="GO:0045087">
    <property type="term" value="P:innate immune response"/>
    <property type="evidence" value="ECO:0007669"/>
    <property type="project" value="UniProtKB-KW"/>
</dbReference>
<sequence>MKKLRKTRANQLDKFIEDRLLPDEDFRTQVNKAINIICSFLKERCFQSASHPVWVSKVVKGGSSGKGTTLKGLSDADLVIFVTSLTSFREQLQHRRRFIEEIRKQLEACQREEIFEVVFEVQKRRRKKPRALSFVLRSPQLLQGVKFDVLPAFDALGEHSQSQGVSAFCRMRRGKKLPPQYALELLTVYAWEQGSMETEFSTAQGFRTVLELVLKHQHLCIYWEKYYDFKNPIIGQYLRRQLAKPRPVILDPADPTGNVAGKDPYSWQLLAQEVRVWLGYSCCKNWDGSPVSTWKVPVKRNQQQPRLRAQLLPSSEMKLTASWTQAAEEIEAKSVMMELSDTPARFLDKFIEDHLLPDEDFRTQVNEAIHIICSFLKERCFRWASHPVRVSKVVKGGSSGKGTTLRGRSDADLVVFLTNLKSFQEQLERRGEFIEEIRRQLEACQREETFEVKFEVQKQQWKNPRALSFVLRSPQLHEWVEFDVLPAFDALGQLTRGYRPDPKVYVQLIRECESLGREGEFSPCFTELQRAFLKERPTKLKSLIRLVKHWYQMCKEELGKPLPPQYALELLTVYAWEQGSMETRFNTAQGFQTVLELVLKHQKLCIYWKNYYNFENPVIEQYLSRQLVKSRPVILDPADPTGNVGGGDPYSWQRLAQEARAWLSYPCFEKLDGSPVGSWDVSPQDLTYKAYGFRQSCGTSPRRRHQGGAPPQLSSQQPARAMGNWESHLYEQPAQKLGEFIQDNLRPFEDCQKRIDQTVDTICAVLQEAEQFPMVTSVAKGGSYGRRTVLRGNSDGTLVIFIGGLEQFQDQKKSQHDLLSKIWAQLKHCELTMKLAAKMEIQSINGKLTIQLSTKQQSITFEMVPAFNALGLSEKPSLCTYRELKRALDMVKASPGEFSICFTELQEKFFSNHPSKLKDLILLVKYWCQKCQEKLKDSSLLPLYALELLTVYAWEQGCGAEDFDIAEGIRTVLELISKQEQLCVYWTVNYNFEDETVRNILLGHLRSPRPVILDPTDPTSNVSKDNTCWQLLKQEAQTWLFSLRLNESPGLSWNVLPAPLYVTPGHLLDKFIKDCLQPNRIFLDQIKKAVDVICKFLKENCFRHSTTKCQKIVKGGSTAKGTALKSGSDADLVVFVDSLKSYTSQKNERCRIIKEIHKQLEACQQEKDFEVKFEISKWKAPRVLSFTLKSKVLNESVDFDVLPAFNALGELKSGFTPSPRIYADLICLHKSSDALGGEFSTCFTELQRNFVCSRPTKLKDLIRLVKHWYKWCGSKLKQKGSLPPKYALELLTIYAWEQGSGAQDFDTAEGFRTVLELVTKYQHLCVFWLVNYNFDDETVRNFLLTQIQRTRCPKPQPPPFLNLIPSNAILNGPPILRPLVLKSMPLMTSNLSFRPVILDPADPTGDVGGGHHWCWHLLAEEATEWLSSLCFKDGSGCPIKSWKVPCSHQEVAEQGYILLSVRCTYSEGVDSWNNNAGRNV</sequence>
<dbReference type="SUPFAM" id="SSF81631">
    <property type="entry name" value="PAP/OAS1 substrate-binding domain"/>
    <property type="match status" value="5"/>
</dbReference>
<feature type="domain" description="Polymerase nucleotidyl transferase" evidence="12">
    <location>
        <begin position="40"/>
        <end position="111"/>
    </location>
</feature>
<keyword evidence="8" id="KW-0391">Immunity</keyword>
<proteinExistence type="inferred from homology"/>
<feature type="domain" description="Polymerase nucleotidyl transferase" evidence="12">
    <location>
        <begin position="1093"/>
        <end position="1185"/>
    </location>
</feature>
<feature type="domain" description="Polymerase nucleotidyl transferase" evidence="12">
    <location>
        <begin position="372"/>
        <end position="452"/>
    </location>
</feature>
<feature type="domain" description="2'-5'-oligoadenylate synthetase 1" evidence="13">
    <location>
        <begin position="1393"/>
        <end position="1445"/>
    </location>
</feature>
<dbReference type="Pfam" id="PF10421">
    <property type="entry name" value="OAS1_C"/>
    <property type="match status" value="5"/>
</dbReference>
<evidence type="ECO:0000256" key="6">
    <source>
        <dbReference type="ARBA" id="ARBA00022490"/>
    </source>
</evidence>
<dbReference type="EC" id="2.7.7.84" evidence="5"/>
<comment type="caution">
    <text evidence="14">The sequence shown here is derived from an EMBL/GenBank/DDBJ whole genome shotgun (WGS) entry which is preliminary data.</text>
</comment>
<feature type="domain" description="2'-5'-oligoadenylate synthetase 1" evidence="13">
    <location>
        <begin position="1216"/>
        <end position="1351"/>
    </location>
</feature>
<evidence type="ECO:0000256" key="2">
    <source>
        <dbReference type="ARBA" id="ARBA00001946"/>
    </source>
</evidence>
<dbReference type="GO" id="GO:0051607">
    <property type="term" value="P:defense response to virus"/>
    <property type="evidence" value="ECO:0007669"/>
    <property type="project" value="UniProtKB-KW"/>
</dbReference>
<dbReference type="Gene3D" id="3.30.460.10">
    <property type="entry name" value="Beta Polymerase, domain 2"/>
    <property type="match status" value="4"/>
</dbReference>
<dbReference type="InterPro" id="IPR002934">
    <property type="entry name" value="Polymerase_NTP_transf_dom"/>
</dbReference>
<dbReference type="SUPFAM" id="SSF81301">
    <property type="entry name" value="Nucleotidyltransferase"/>
    <property type="match status" value="4"/>
</dbReference>
<evidence type="ECO:0000313" key="14">
    <source>
        <dbReference type="EMBL" id="KAB0401858.1"/>
    </source>
</evidence>
<reference evidence="14 15" key="1">
    <citation type="journal article" date="2019" name="PLoS ONE">
        <title>Genomic analyses reveal an absence of contemporary introgressive admixture between fin whales and blue whales, despite known hybrids.</title>
        <authorList>
            <person name="Westbury M.V."/>
            <person name="Petersen B."/>
            <person name="Lorenzen E.D."/>
        </authorList>
    </citation>
    <scope>NUCLEOTIDE SEQUENCE [LARGE SCALE GENOMIC DNA]</scope>
    <source>
        <strain evidence="14">FinWhale-01</strain>
    </source>
</reference>
<dbReference type="GO" id="GO:0003725">
    <property type="term" value="F:double-stranded RNA binding"/>
    <property type="evidence" value="ECO:0007669"/>
    <property type="project" value="TreeGrafter"/>
</dbReference>
<keyword evidence="10" id="KW-0051">Antiviral defense</keyword>
<dbReference type="InterPro" id="IPR018952">
    <property type="entry name" value="2-5-oligoAdlate_synth_1_dom2/C"/>
</dbReference>
<dbReference type="FunFam" id="3.30.460.10:FF:000007">
    <property type="entry name" value="2'-5'-oligoadenylate synthetase 1"/>
    <property type="match status" value="4"/>
</dbReference>
<dbReference type="PROSITE" id="PS00833">
    <property type="entry name" value="25A_SYNTH_2"/>
    <property type="match status" value="4"/>
</dbReference>
<feature type="domain" description="2'-5'-oligoadenylate synthetase 1" evidence="13">
    <location>
        <begin position="499"/>
        <end position="683"/>
    </location>
</feature>
<dbReference type="GO" id="GO:0016020">
    <property type="term" value="C:membrane"/>
    <property type="evidence" value="ECO:0007669"/>
    <property type="project" value="TreeGrafter"/>
</dbReference>
<dbReference type="Gene3D" id="1.10.1410.20">
    <property type="entry name" value="2'-5'-oligoadenylate synthetase 1, domain 2"/>
    <property type="match status" value="5"/>
</dbReference>
<feature type="domain" description="2'-5'-oligoadenylate synthetase 1" evidence="13">
    <location>
        <begin position="173"/>
        <end position="298"/>
    </location>
</feature>
<name>A0A6A1Q0V3_BALPH</name>
<dbReference type="Proteomes" id="UP000437017">
    <property type="component" value="Unassembled WGS sequence"/>
</dbReference>
<comment type="subcellular location">
    <subcellularLocation>
        <location evidence="3">Cytoplasm</location>
    </subcellularLocation>
</comment>
<dbReference type="FunFam" id="1.10.1410.20:FF:000001">
    <property type="entry name" value="2'-5'-oligoadenylate synthetase 1"/>
    <property type="match status" value="4"/>
</dbReference>
<dbReference type="OrthoDB" id="1885901at2759"/>
<evidence type="ECO:0000256" key="4">
    <source>
        <dbReference type="ARBA" id="ARBA00009526"/>
    </source>
</evidence>
<evidence type="ECO:0000259" key="13">
    <source>
        <dbReference type="Pfam" id="PF10421"/>
    </source>
</evidence>
<dbReference type="InterPro" id="IPR043519">
    <property type="entry name" value="NT_sf"/>
</dbReference>
<dbReference type="PANTHER" id="PTHR11258:SF13">
    <property type="entry name" value="2'-5'-OLIGOADENYLATE SYNTHASE 1"/>
    <property type="match status" value="1"/>
</dbReference>
<dbReference type="GO" id="GO:0005829">
    <property type="term" value="C:cytosol"/>
    <property type="evidence" value="ECO:0007669"/>
    <property type="project" value="TreeGrafter"/>
</dbReference>
<dbReference type="EMBL" id="SGJD01001132">
    <property type="protein sequence ID" value="KAB0401858.1"/>
    <property type="molecule type" value="Genomic_DNA"/>
</dbReference>
<feature type="domain" description="2'-5'-oligoadenylate synthetase 1" evidence="13">
    <location>
        <begin position="875"/>
        <end position="1057"/>
    </location>
</feature>
<evidence type="ECO:0000256" key="9">
    <source>
        <dbReference type="ARBA" id="ARBA00022884"/>
    </source>
</evidence>
<evidence type="ECO:0000313" key="15">
    <source>
        <dbReference type="Proteomes" id="UP000437017"/>
    </source>
</evidence>
<comment type="catalytic activity">
    <reaction evidence="1">
        <text>3 ATP = 5'-triphosphoadenylyl-(2'-&gt;5')-adenylyl-(2'-&gt;5')-adenosine + 2 diphosphate</text>
        <dbReference type="Rhea" id="RHEA:34407"/>
        <dbReference type="ChEBI" id="CHEBI:30616"/>
        <dbReference type="ChEBI" id="CHEBI:33019"/>
        <dbReference type="ChEBI" id="CHEBI:67143"/>
        <dbReference type="EC" id="2.7.7.84"/>
    </reaction>
</comment>
<gene>
    <name evidence="14" type="ORF">E2I00_010839</name>
</gene>
<dbReference type="InterPro" id="IPR043518">
    <property type="entry name" value="2-5OAS_N_CS"/>
</dbReference>
<organism evidence="14 15">
    <name type="scientific">Balaenoptera physalus</name>
    <name type="common">Fin whale</name>
    <name type="synonym">Balaena physalus</name>
    <dbReference type="NCBI Taxonomy" id="9770"/>
    <lineage>
        <taxon>Eukaryota</taxon>
        <taxon>Metazoa</taxon>
        <taxon>Chordata</taxon>
        <taxon>Craniata</taxon>
        <taxon>Vertebrata</taxon>
        <taxon>Euteleostomi</taxon>
        <taxon>Mammalia</taxon>
        <taxon>Eutheria</taxon>
        <taxon>Laurasiatheria</taxon>
        <taxon>Artiodactyla</taxon>
        <taxon>Whippomorpha</taxon>
        <taxon>Cetacea</taxon>
        <taxon>Mysticeti</taxon>
        <taxon>Balaenopteridae</taxon>
        <taxon>Balaenoptera</taxon>
    </lineage>
</organism>
<evidence type="ECO:0000256" key="5">
    <source>
        <dbReference type="ARBA" id="ARBA00012577"/>
    </source>
</evidence>
<keyword evidence="6" id="KW-0963">Cytoplasm</keyword>
<dbReference type="CDD" id="cd05400">
    <property type="entry name" value="NT_2-5OAS_ClassI-CCAase"/>
    <property type="match status" value="4"/>
</dbReference>
<comment type="similarity">
    <text evidence="4">Belongs to the 2-5A synthase family.</text>
</comment>
<evidence type="ECO:0000256" key="10">
    <source>
        <dbReference type="ARBA" id="ARBA00023118"/>
    </source>
</evidence>
<evidence type="ECO:0000256" key="1">
    <source>
        <dbReference type="ARBA" id="ARBA00001112"/>
    </source>
</evidence>
<dbReference type="InterPro" id="IPR006117">
    <property type="entry name" value="2-5OAS_C_CS"/>
</dbReference>
<comment type="cofactor">
    <cofactor evidence="2">
        <name>Mg(2+)</name>
        <dbReference type="ChEBI" id="CHEBI:18420"/>
    </cofactor>
</comment>
<dbReference type="PROSITE" id="PS50152">
    <property type="entry name" value="25A_SYNTH_3"/>
    <property type="match status" value="4"/>
</dbReference>